<evidence type="ECO:0000313" key="3">
    <source>
        <dbReference type="Proteomes" id="UP000812961"/>
    </source>
</evidence>
<feature type="region of interest" description="Disordered" evidence="1">
    <location>
        <begin position="1"/>
        <end position="33"/>
    </location>
</feature>
<proteinExistence type="predicted"/>
<evidence type="ECO:0000256" key="1">
    <source>
        <dbReference type="SAM" id="MobiDB-lite"/>
    </source>
</evidence>
<reference evidence="2 3" key="1">
    <citation type="submission" date="2021-08" db="EMBL/GenBank/DDBJ databases">
        <title>The genome sequence of Chitinophaga sp. B61.</title>
        <authorList>
            <person name="Zhang X."/>
        </authorList>
    </citation>
    <scope>NUCLEOTIDE SEQUENCE [LARGE SCALE GENOMIC DNA]</scope>
    <source>
        <strain evidence="2 3">B61</strain>
    </source>
</reference>
<dbReference type="RefSeq" id="WP_220248724.1">
    <property type="nucleotide sequence ID" value="NZ_JAICCF010000001.1"/>
</dbReference>
<organism evidence="2 3">
    <name type="scientific">Chitinophaga rhizophila</name>
    <dbReference type="NCBI Taxonomy" id="2866212"/>
    <lineage>
        <taxon>Bacteria</taxon>
        <taxon>Pseudomonadati</taxon>
        <taxon>Bacteroidota</taxon>
        <taxon>Chitinophagia</taxon>
        <taxon>Chitinophagales</taxon>
        <taxon>Chitinophagaceae</taxon>
        <taxon>Chitinophaga</taxon>
    </lineage>
</organism>
<evidence type="ECO:0000313" key="2">
    <source>
        <dbReference type="EMBL" id="MBW8683505.1"/>
    </source>
</evidence>
<keyword evidence="3" id="KW-1185">Reference proteome</keyword>
<dbReference type="EMBL" id="JAICCF010000001">
    <property type="protein sequence ID" value="MBW8683505.1"/>
    <property type="molecule type" value="Genomic_DNA"/>
</dbReference>
<name>A0ABS7G874_9BACT</name>
<gene>
    <name evidence="2" type="ORF">K1Y79_04085</name>
</gene>
<dbReference type="Proteomes" id="UP000812961">
    <property type="component" value="Unassembled WGS sequence"/>
</dbReference>
<protein>
    <submittedName>
        <fullName evidence="2">Uncharacterized protein</fullName>
    </submittedName>
</protein>
<comment type="caution">
    <text evidence="2">The sequence shown here is derived from an EMBL/GenBank/DDBJ whole genome shotgun (WGS) entry which is preliminary data.</text>
</comment>
<sequence length="375" mass="44937">MDTTQPSNKRHSAVNAKKGRRRSQERQAMRRPAANVRNDFLKNKIWPISTSFSSVFQNKDKVEKEFFNSFSYICQLYNLKLKDVSQYPYPYNMSLSFKHLQSRLAEMNIGLQVVLENCMVCLATYKEVEQSDKQRFFPFAPILKYMKEPGRKHASELLLSVCTYLRHIVEVPVFGTGEHTSVDAAIDFIEEDMNNGCYDDLDGGMTYYQELENYLQSAYYHLRVMEKKLNRSIHLRDFEMRLNRLRPRDKEEKLLYQLASKAYYLYKFKPEITFEENYPKCLKDPHIEHRIDRSYKLCFYYSRHDHIDSELENHIDIFFSEDEERVHDVPIVYQVFDKYYDKEELNPEYVKSLLEVLYDLYDLLKLLDDKYHKAV</sequence>
<accession>A0ABS7G874</accession>
<feature type="compositionally biased region" description="Basic residues" evidence="1">
    <location>
        <begin position="8"/>
        <end position="21"/>
    </location>
</feature>